<gene>
    <name evidence="1" type="ORF">GCM10007898_12230</name>
</gene>
<evidence type="ECO:0000313" key="1">
    <source>
        <dbReference type="EMBL" id="GLQ87657.1"/>
    </source>
</evidence>
<evidence type="ECO:0000313" key="2">
    <source>
        <dbReference type="Proteomes" id="UP001156627"/>
    </source>
</evidence>
<proteinExistence type="predicted"/>
<comment type="caution">
    <text evidence="1">The sequence shown here is derived from an EMBL/GenBank/DDBJ whole genome shotgun (WGS) entry which is preliminary data.</text>
</comment>
<organism evidence="1 2">
    <name type="scientific">Dyella flagellata</name>
    <dbReference type="NCBI Taxonomy" id="1867833"/>
    <lineage>
        <taxon>Bacteria</taxon>
        <taxon>Pseudomonadati</taxon>
        <taxon>Pseudomonadota</taxon>
        <taxon>Gammaproteobacteria</taxon>
        <taxon>Lysobacterales</taxon>
        <taxon>Rhodanobacteraceae</taxon>
        <taxon>Dyella</taxon>
    </lineage>
</organism>
<protein>
    <submittedName>
        <fullName evidence="1">Bacteriophage protein</fullName>
    </submittedName>
</protein>
<dbReference type="Pfam" id="PF05973">
    <property type="entry name" value="Gp49"/>
    <property type="match status" value="1"/>
</dbReference>
<dbReference type="Proteomes" id="UP001156627">
    <property type="component" value="Unassembled WGS sequence"/>
</dbReference>
<keyword evidence="2" id="KW-1185">Reference proteome</keyword>
<dbReference type="RefSeq" id="WP_284331096.1">
    <property type="nucleotide sequence ID" value="NZ_BSOA01000008.1"/>
</dbReference>
<reference evidence="2" key="1">
    <citation type="journal article" date="2019" name="Int. J. Syst. Evol. Microbiol.">
        <title>The Global Catalogue of Microorganisms (GCM) 10K type strain sequencing project: providing services to taxonomists for standard genome sequencing and annotation.</title>
        <authorList>
            <consortium name="The Broad Institute Genomics Platform"/>
            <consortium name="The Broad Institute Genome Sequencing Center for Infectious Disease"/>
            <person name="Wu L."/>
            <person name="Ma J."/>
        </authorList>
    </citation>
    <scope>NUCLEOTIDE SEQUENCE [LARGE SCALE GENOMIC DNA]</scope>
    <source>
        <strain evidence="2">NBRC 111981</strain>
    </source>
</reference>
<accession>A0ABQ5X8S3</accession>
<dbReference type="InterPro" id="IPR009241">
    <property type="entry name" value="HigB-like"/>
</dbReference>
<sequence length="115" mass="13081">MRWRICYYNTKLAAQIENWPAGVRASFLRIAETMAELGPDIGMPHTRAMGASLFEVRAKGREGIGRAFYCSVVGRRIVILHAMIKKTEKTPAHDLDIARARLKEVKIWHSNDTSR</sequence>
<name>A0ABQ5X8S3_9GAMM</name>
<dbReference type="EMBL" id="BSOA01000008">
    <property type="protein sequence ID" value="GLQ87657.1"/>
    <property type="molecule type" value="Genomic_DNA"/>
</dbReference>